<feature type="domain" description="VanZ-like" evidence="2">
    <location>
        <begin position="41"/>
        <end position="120"/>
    </location>
</feature>
<evidence type="ECO:0000259" key="2">
    <source>
        <dbReference type="Pfam" id="PF04892"/>
    </source>
</evidence>
<dbReference type="Proteomes" id="UP000635885">
    <property type="component" value="Unassembled WGS sequence"/>
</dbReference>
<dbReference type="EMBL" id="BMFD01000003">
    <property type="protein sequence ID" value="GGC33189.1"/>
    <property type="molecule type" value="Genomic_DNA"/>
</dbReference>
<dbReference type="InterPro" id="IPR006976">
    <property type="entry name" value="VanZ-like"/>
</dbReference>
<dbReference type="RefSeq" id="WP_229744239.1">
    <property type="nucleotide sequence ID" value="NZ_BMFD01000003.1"/>
</dbReference>
<accession>A0ABQ1M4X2</accession>
<dbReference type="NCBIfam" id="NF037970">
    <property type="entry name" value="vanZ_1"/>
    <property type="match status" value="1"/>
</dbReference>
<name>A0ABQ1M4X2_9BACT</name>
<evidence type="ECO:0000256" key="1">
    <source>
        <dbReference type="SAM" id="Phobius"/>
    </source>
</evidence>
<feature type="transmembrane region" description="Helical" evidence="1">
    <location>
        <begin position="103"/>
        <end position="121"/>
    </location>
</feature>
<sequence length="128" mass="14804">MLDKILKFRLIPALIWLLLLLIAMLSPGDNFPSTPPFPFKDKIIHFGLFFVLILLWLRVANVSQNKIKEKIITIYLVFGIFIATLVEYLQRHVPNRSFDYYDIAANTLGGAVGIICFYILYKRKSKLV</sequence>
<gene>
    <name evidence="3" type="ORF">GCM10010993_10120</name>
</gene>
<dbReference type="Pfam" id="PF04892">
    <property type="entry name" value="VanZ"/>
    <property type="match status" value="1"/>
</dbReference>
<keyword evidence="1" id="KW-1133">Transmembrane helix</keyword>
<comment type="caution">
    <text evidence="3">The sequence shown here is derived from an EMBL/GenBank/DDBJ whole genome shotgun (WGS) entry which is preliminary data.</text>
</comment>
<proteinExistence type="predicted"/>
<feature type="transmembrane region" description="Helical" evidence="1">
    <location>
        <begin position="43"/>
        <end position="60"/>
    </location>
</feature>
<keyword evidence="1" id="KW-0812">Transmembrane</keyword>
<keyword evidence="4" id="KW-1185">Reference proteome</keyword>
<feature type="transmembrane region" description="Helical" evidence="1">
    <location>
        <begin position="72"/>
        <end position="91"/>
    </location>
</feature>
<evidence type="ECO:0000313" key="4">
    <source>
        <dbReference type="Proteomes" id="UP000635885"/>
    </source>
</evidence>
<organism evidence="3 4">
    <name type="scientific">Belliella aquatica</name>
    <dbReference type="NCBI Taxonomy" id="1323734"/>
    <lineage>
        <taxon>Bacteria</taxon>
        <taxon>Pseudomonadati</taxon>
        <taxon>Bacteroidota</taxon>
        <taxon>Cytophagia</taxon>
        <taxon>Cytophagales</taxon>
        <taxon>Cyclobacteriaceae</taxon>
        <taxon>Belliella</taxon>
    </lineage>
</organism>
<reference evidence="4" key="1">
    <citation type="journal article" date="2019" name="Int. J. Syst. Evol. Microbiol.">
        <title>The Global Catalogue of Microorganisms (GCM) 10K type strain sequencing project: providing services to taxonomists for standard genome sequencing and annotation.</title>
        <authorList>
            <consortium name="The Broad Institute Genomics Platform"/>
            <consortium name="The Broad Institute Genome Sequencing Center for Infectious Disease"/>
            <person name="Wu L."/>
            <person name="Ma J."/>
        </authorList>
    </citation>
    <scope>NUCLEOTIDE SEQUENCE [LARGE SCALE GENOMIC DNA]</scope>
    <source>
        <strain evidence="4">CGMCC 1.12479</strain>
    </source>
</reference>
<dbReference type="PANTHER" id="PTHR28008">
    <property type="entry name" value="DOMAIN PROTEIN, PUTATIVE (AFU_ORTHOLOGUE AFUA_3G10980)-RELATED"/>
    <property type="match status" value="1"/>
</dbReference>
<protein>
    <recommendedName>
        <fullName evidence="2">VanZ-like domain-containing protein</fullName>
    </recommendedName>
</protein>
<dbReference type="PANTHER" id="PTHR28008:SF1">
    <property type="entry name" value="DOMAIN PROTEIN, PUTATIVE (AFU_ORTHOLOGUE AFUA_3G10980)-RELATED"/>
    <property type="match status" value="1"/>
</dbReference>
<evidence type="ECO:0000313" key="3">
    <source>
        <dbReference type="EMBL" id="GGC33189.1"/>
    </source>
</evidence>
<keyword evidence="1" id="KW-0472">Membrane</keyword>